<protein>
    <submittedName>
        <fullName evidence="9">EamA family transporter</fullName>
    </submittedName>
</protein>
<dbReference type="RefSeq" id="WP_214215715.1">
    <property type="nucleotide sequence ID" value="NZ_JABBFO010000015.1"/>
</dbReference>
<feature type="transmembrane region" description="Helical" evidence="7">
    <location>
        <begin position="173"/>
        <end position="193"/>
    </location>
</feature>
<keyword evidence="6 7" id="KW-0472">Membrane</keyword>
<evidence type="ECO:0000256" key="3">
    <source>
        <dbReference type="ARBA" id="ARBA00022475"/>
    </source>
</evidence>
<dbReference type="Pfam" id="PF00892">
    <property type="entry name" value="EamA"/>
    <property type="match status" value="1"/>
</dbReference>
<evidence type="ECO:0000256" key="7">
    <source>
        <dbReference type="SAM" id="Phobius"/>
    </source>
</evidence>
<feature type="transmembrane region" description="Helical" evidence="7">
    <location>
        <begin position="205"/>
        <end position="224"/>
    </location>
</feature>
<dbReference type="InterPro" id="IPR000620">
    <property type="entry name" value="EamA_dom"/>
</dbReference>
<feature type="transmembrane region" description="Helical" evidence="7">
    <location>
        <begin position="260"/>
        <end position="280"/>
    </location>
</feature>
<accession>A0ABS5T7J7</accession>
<comment type="caution">
    <text evidence="9">The sequence shown here is derived from an EMBL/GenBank/DDBJ whole genome shotgun (WGS) entry which is preliminary data.</text>
</comment>
<dbReference type="Proteomes" id="UP000786875">
    <property type="component" value="Unassembled WGS sequence"/>
</dbReference>
<comment type="similarity">
    <text evidence="2">Belongs to the EamA transporter family.</text>
</comment>
<evidence type="ECO:0000313" key="9">
    <source>
        <dbReference type="EMBL" id="MBT0728301.1"/>
    </source>
</evidence>
<keyword evidence="4 7" id="KW-0812">Transmembrane</keyword>
<evidence type="ECO:0000256" key="4">
    <source>
        <dbReference type="ARBA" id="ARBA00022692"/>
    </source>
</evidence>
<feature type="transmembrane region" description="Helical" evidence="7">
    <location>
        <begin position="112"/>
        <end position="129"/>
    </location>
</feature>
<evidence type="ECO:0000256" key="6">
    <source>
        <dbReference type="ARBA" id="ARBA00023136"/>
    </source>
</evidence>
<evidence type="ECO:0000256" key="2">
    <source>
        <dbReference type="ARBA" id="ARBA00007362"/>
    </source>
</evidence>
<feature type="transmembrane region" description="Helical" evidence="7">
    <location>
        <begin position="141"/>
        <end position="161"/>
    </location>
</feature>
<keyword evidence="3" id="KW-1003">Cell membrane</keyword>
<dbReference type="EMBL" id="JABBFO010000015">
    <property type="protein sequence ID" value="MBT0728301.1"/>
    <property type="molecule type" value="Genomic_DNA"/>
</dbReference>
<sequence>MWYMLAVTLLWGSSFSLTGHILAGHVDGFFSVFIRTLIAAIVFVPMMKWRGLPTRLIVGLWVCGALQFGITYALAYQSFRLLTVPEMLLFTTLTPLYIGLINNALDRQWNPWTLLAALFAVSGGMVIHYHGLTGDFWRGFWILQLANATFAAGQVICRRLLLSRRPDLTMPKLLGHFFLGAVIISAILFALFGNTAQLPHTSLQWGLLVYLGLIATALGSLWLAKGSTQVSVTALAIFNELHVPIGLVINLLFWGSDVPVIRLLAGCALIAVAVAINYYGAAKLRAQAL</sequence>
<organism evidence="9 10">
    <name type="scientific">Rosenbergiella australiborealis</name>
    <dbReference type="NCBI Taxonomy" id="1544696"/>
    <lineage>
        <taxon>Bacteria</taxon>
        <taxon>Pseudomonadati</taxon>
        <taxon>Pseudomonadota</taxon>
        <taxon>Gammaproteobacteria</taxon>
        <taxon>Enterobacterales</taxon>
        <taxon>Erwiniaceae</taxon>
        <taxon>Rosenbergiella</taxon>
    </lineage>
</organism>
<feature type="domain" description="EamA" evidence="8">
    <location>
        <begin position="2"/>
        <end position="127"/>
    </location>
</feature>
<evidence type="ECO:0000256" key="5">
    <source>
        <dbReference type="ARBA" id="ARBA00022989"/>
    </source>
</evidence>
<comment type="subcellular location">
    <subcellularLocation>
        <location evidence="1">Cell membrane</location>
        <topology evidence="1">Multi-pass membrane protein</topology>
    </subcellularLocation>
</comment>
<evidence type="ECO:0000313" key="10">
    <source>
        <dbReference type="Proteomes" id="UP000786875"/>
    </source>
</evidence>
<keyword evidence="10" id="KW-1185">Reference proteome</keyword>
<feature type="transmembrane region" description="Helical" evidence="7">
    <location>
        <begin position="28"/>
        <end position="44"/>
    </location>
</feature>
<evidence type="ECO:0000259" key="8">
    <source>
        <dbReference type="Pfam" id="PF00892"/>
    </source>
</evidence>
<feature type="transmembrane region" description="Helical" evidence="7">
    <location>
        <begin position="56"/>
        <end position="75"/>
    </location>
</feature>
<name>A0ABS5T7J7_9GAMM</name>
<gene>
    <name evidence="9" type="ORF">HGT73_13170</name>
</gene>
<dbReference type="SUPFAM" id="SSF103481">
    <property type="entry name" value="Multidrug resistance efflux transporter EmrE"/>
    <property type="match status" value="2"/>
</dbReference>
<evidence type="ECO:0000256" key="1">
    <source>
        <dbReference type="ARBA" id="ARBA00004651"/>
    </source>
</evidence>
<proteinExistence type="inferred from homology"/>
<dbReference type="PANTHER" id="PTHR22911">
    <property type="entry name" value="ACYL-MALONYL CONDENSING ENZYME-RELATED"/>
    <property type="match status" value="1"/>
</dbReference>
<dbReference type="InterPro" id="IPR037185">
    <property type="entry name" value="EmrE-like"/>
</dbReference>
<keyword evidence="5 7" id="KW-1133">Transmembrane helix</keyword>
<feature type="transmembrane region" description="Helical" evidence="7">
    <location>
        <begin position="87"/>
        <end position="105"/>
    </location>
</feature>
<reference evidence="9 10" key="1">
    <citation type="submission" date="2020-04" db="EMBL/GenBank/DDBJ databases">
        <title>Genome sequencing of Rosenbergiella species.</title>
        <authorList>
            <person name="Alvarez-Perez S."/>
            <person name="Lievens B."/>
        </authorList>
    </citation>
    <scope>NUCLEOTIDE SEQUENCE [LARGE SCALE GENOMIC DNA]</scope>
    <source>
        <strain evidence="9 10">CdVSA20.1</strain>
    </source>
</reference>
<dbReference type="PANTHER" id="PTHR22911:SF130">
    <property type="entry name" value="BIOTIN TRANSPORTER"/>
    <property type="match status" value="1"/>
</dbReference>
<feature type="transmembrane region" description="Helical" evidence="7">
    <location>
        <begin position="236"/>
        <end position="254"/>
    </location>
</feature>